<dbReference type="PROSITE" id="PS50920">
    <property type="entry name" value="SOLCAR"/>
    <property type="match status" value="3"/>
</dbReference>
<dbReference type="Proteomes" id="UP000887565">
    <property type="component" value="Unplaced"/>
</dbReference>
<keyword evidence="6" id="KW-0999">Mitochondrion inner membrane</keyword>
<evidence type="ECO:0000256" key="11">
    <source>
        <dbReference type="RuleBase" id="RU000488"/>
    </source>
</evidence>
<evidence type="ECO:0000256" key="2">
    <source>
        <dbReference type="ARBA" id="ARBA00006375"/>
    </source>
</evidence>
<evidence type="ECO:0000256" key="6">
    <source>
        <dbReference type="ARBA" id="ARBA00022792"/>
    </source>
</evidence>
<evidence type="ECO:0000256" key="7">
    <source>
        <dbReference type="ARBA" id="ARBA00022989"/>
    </source>
</evidence>
<dbReference type="GO" id="GO:1990542">
    <property type="term" value="P:mitochondrial transmembrane transport"/>
    <property type="evidence" value="ECO:0007669"/>
    <property type="project" value="InterPro"/>
</dbReference>
<feature type="repeat" description="Solcar" evidence="10">
    <location>
        <begin position="183"/>
        <end position="267"/>
    </location>
</feature>
<evidence type="ECO:0000256" key="4">
    <source>
        <dbReference type="ARBA" id="ARBA00022692"/>
    </source>
</evidence>
<dbReference type="Pfam" id="PF00153">
    <property type="entry name" value="Mito_carr"/>
    <property type="match status" value="4"/>
</dbReference>
<feature type="transmembrane region" description="Helical" evidence="12">
    <location>
        <begin position="279"/>
        <end position="301"/>
    </location>
</feature>
<proteinExistence type="inferred from homology"/>
<organism evidence="13 14">
    <name type="scientific">Romanomermis culicivorax</name>
    <name type="common">Nematode worm</name>
    <dbReference type="NCBI Taxonomy" id="13658"/>
    <lineage>
        <taxon>Eukaryota</taxon>
        <taxon>Metazoa</taxon>
        <taxon>Ecdysozoa</taxon>
        <taxon>Nematoda</taxon>
        <taxon>Enoplea</taxon>
        <taxon>Dorylaimia</taxon>
        <taxon>Mermithida</taxon>
        <taxon>Mermithoidea</taxon>
        <taxon>Mermithidae</taxon>
        <taxon>Romanomermis</taxon>
    </lineage>
</organism>
<dbReference type="OMA" id="FVSPIEM"/>
<keyword evidence="7 12" id="KW-1133">Transmembrane helix</keyword>
<keyword evidence="3 11" id="KW-0813">Transport</keyword>
<keyword evidence="8" id="KW-0496">Mitochondrion</keyword>
<protein>
    <submittedName>
        <fullName evidence="14">Solute carrier family 25 member 40</fullName>
    </submittedName>
</protein>
<keyword evidence="13" id="KW-1185">Reference proteome</keyword>
<evidence type="ECO:0000256" key="8">
    <source>
        <dbReference type="ARBA" id="ARBA00023128"/>
    </source>
</evidence>
<keyword evidence="5" id="KW-0677">Repeat</keyword>
<dbReference type="InterPro" id="IPR023395">
    <property type="entry name" value="MCP_dom_sf"/>
</dbReference>
<dbReference type="PANTHER" id="PTHR45760:SF2">
    <property type="entry name" value="FI19922P1-RELATED"/>
    <property type="match status" value="1"/>
</dbReference>
<accession>A0A915KRG8</accession>
<reference evidence="14" key="1">
    <citation type="submission" date="2022-11" db="UniProtKB">
        <authorList>
            <consortium name="WormBaseParasite"/>
        </authorList>
    </citation>
    <scope>IDENTIFICATION</scope>
</reference>
<dbReference type="Gene3D" id="1.50.40.10">
    <property type="entry name" value="Mitochondrial carrier domain"/>
    <property type="match status" value="2"/>
</dbReference>
<feature type="repeat" description="Solcar" evidence="10">
    <location>
        <begin position="275"/>
        <end position="368"/>
    </location>
</feature>
<dbReference type="InterPro" id="IPR045315">
    <property type="entry name" value="Mtm1-like"/>
</dbReference>
<sequence length="383" mass="42894">MTDTTTVANASVTPLQQAISACSGALVTSLFVNPLDVVKVRLQTQAKLGYDKVSSVKNGGKRTCWMPRLIFFPVTPLDVVKVRLQAQQQPLTAGRCFIYCNGLMDHICTCEPLNLSAKNQMWYARPSHFTGTFDAFVKITRSEGIRSLWSGLPPTLVMAIPATAIYFTLYDNTMAYLRNNHDYKFWMPMLSGGCARTACVTIISPLEMIRTKLQSEKLAYKDILKVVRIASKEHGFRALWTGLGATLLRDVPFSCLYWISYETVKNQLKRHLQESNFSLSFVSGAIAGSIAAFITCPFDVVKTHRQIEIGESSPRNGYTNNTSTWILMEKLYQKDGLKGLFAGLTPRIIKVAPACAIMIGTYEYLKIRFKEHNNRRISLSDIA</sequence>
<dbReference type="GO" id="GO:0005743">
    <property type="term" value="C:mitochondrial inner membrane"/>
    <property type="evidence" value="ECO:0007669"/>
    <property type="project" value="UniProtKB-SubCell"/>
</dbReference>
<name>A0A915KRG8_ROMCU</name>
<feature type="transmembrane region" description="Helical" evidence="12">
    <location>
        <begin position="148"/>
        <end position="169"/>
    </location>
</feature>
<evidence type="ECO:0000256" key="9">
    <source>
        <dbReference type="ARBA" id="ARBA00023136"/>
    </source>
</evidence>
<dbReference type="PANTHER" id="PTHR45760">
    <property type="entry name" value="FI19922P1-RELATED"/>
    <property type="match status" value="1"/>
</dbReference>
<evidence type="ECO:0000256" key="10">
    <source>
        <dbReference type="PROSITE-ProRule" id="PRU00282"/>
    </source>
</evidence>
<evidence type="ECO:0000313" key="14">
    <source>
        <dbReference type="WBParaSite" id="nRc.2.0.1.t41484-RA"/>
    </source>
</evidence>
<evidence type="ECO:0000256" key="12">
    <source>
        <dbReference type="SAM" id="Phobius"/>
    </source>
</evidence>
<evidence type="ECO:0000256" key="5">
    <source>
        <dbReference type="ARBA" id="ARBA00022737"/>
    </source>
</evidence>
<dbReference type="WBParaSite" id="nRc.2.0.1.t41484-RA">
    <property type="protein sequence ID" value="nRc.2.0.1.t41484-RA"/>
    <property type="gene ID" value="nRc.2.0.1.g41484"/>
</dbReference>
<evidence type="ECO:0000313" key="13">
    <source>
        <dbReference type="Proteomes" id="UP000887565"/>
    </source>
</evidence>
<dbReference type="SUPFAM" id="SSF103506">
    <property type="entry name" value="Mitochondrial carrier"/>
    <property type="match status" value="2"/>
</dbReference>
<feature type="transmembrane region" description="Helical" evidence="12">
    <location>
        <begin position="189"/>
        <end position="209"/>
    </location>
</feature>
<keyword evidence="9 10" id="KW-0472">Membrane</keyword>
<keyword evidence="4 10" id="KW-0812">Transmembrane</keyword>
<evidence type="ECO:0000256" key="1">
    <source>
        <dbReference type="ARBA" id="ARBA00004448"/>
    </source>
</evidence>
<comment type="subcellular location">
    <subcellularLocation>
        <location evidence="1">Mitochondrion inner membrane</location>
        <topology evidence="1">Multi-pass membrane protein</topology>
    </subcellularLocation>
</comment>
<dbReference type="InterPro" id="IPR018108">
    <property type="entry name" value="MCP_transmembrane"/>
</dbReference>
<evidence type="ECO:0000256" key="3">
    <source>
        <dbReference type="ARBA" id="ARBA00022448"/>
    </source>
</evidence>
<feature type="repeat" description="Solcar" evidence="10">
    <location>
        <begin position="54"/>
        <end position="176"/>
    </location>
</feature>
<comment type="similarity">
    <text evidence="2 11">Belongs to the mitochondrial carrier (TC 2.A.29) family.</text>
</comment>
<dbReference type="AlphaFoldDB" id="A0A915KRG8"/>